<dbReference type="eggNOG" id="COG0346">
    <property type="taxonomic scope" value="Bacteria"/>
</dbReference>
<dbReference type="Pfam" id="PF00903">
    <property type="entry name" value="Glyoxalase"/>
    <property type="match status" value="1"/>
</dbReference>
<dbReference type="InterPro" id="IPR037523">
    <property type="entry name" value="VOC_core"/>
</dbReference>
<feature type="domain" description="VOC" evidence="1">
    <location>
        <begin position="4"/>
        <end position="114"/>
    </location>
</feature>
<dbReference type="Proteomes" id="UP000027997">
    <property type="component" value="Unassembled WGS sequence"/>
</dbReference>
<reference evidence="2 3" key="1">
    <citation type="submission" date="2014-06" db="EMBL/GenBank/DDBJ databases">
        <title>Whole Genome Sequences of Three Symbiotic Endozoicomonas Bacteria.</title>
        <authorList>
            <person name="Neave M.J."/>
            <person name="Apprill A."/>
            <person name="Voolstra C.R."/>
        </authorList>
    </citation>
    <scope>NUCLEOTIDE SEQUENCE [LARGE SCALE GENOMIC DNA]</scope>
    <source>
        <strain evidence="2 3">DSM 22380</strain>
    </source>
</reference>
<dbReference type="InterPro" id="IPR004360">
    <property type="entry name" value="Glyas_Fos-R_dOase_dom"/>
</dbReference>
<name>A0A081KAV4_9GAMM</name>
<dbReference type="RefSeq" id="WP_020582857.1">
    <property type="nucleotide sequence ID" value="NZ_JOJP01000001.1"/>
</dbReference>
<accession>A0A081KAV4</accession>
<dbReference type="EMBL" id="JOJP01000001">
    <property type="protein sequence ID" value="KEI71280.1"/>
    <property type="molecule type" value="Genomic_DNA"/>
</dbReference>
<dbReference type="AlphaFoldDB" id="A0A081KAV4"/>
<sequence length="119" mass="13272">MIEALHLLVLRCKDIEVTKRFYSFLGLIFEKERHGGGPEHYAAMLSDTVFELYPASSEAYEDNSRIGLTVCEDAILPDALSNLGIPIESQHNFHDSIVYVVEDPDGRKVELAVPAHTKG</sequence>
<dbReference type="SUPFAM" id="SSF54593">
    <property type="entry name" value="Glyoxalase/Bleomycin resistance protein/Dihydroxybiphenyl dioxygenase"/>
    <property type="match status" value="1"/>
</dbReference>
<organism evidence="2 3">
    <name type="scientific">Endozoicomonas elysicola</name>
    <dbReference type="NCBI Taxonomy" id="305900"/>
    <lineage>
        <taxon>Bacteria</taxon>
        <taxon>Pseudomonadati</taxon>
        <taxon>Pseudomonadota</taxon>
        <taxon>Gammaproteobacteria</taxon>
        <taxon>Oceanospirillales</taxon>
        <taxon>Endozoicomonadaceae</taxon>
        <taxon>Endozoicomonas</taxon>
    </lineage>
</organism>
<keyword evidence="3" id="KW-1185">Reference proteome</keyword>
<protein>
    <recommendedName>
        <fullName evidence="1">VOC domain-containing protein</fullName>
    </recommendedName>
</protein>
<evidence type="ECO:0000313" key="2">
    <source>
        <dbReference type="EMBL" id="KEI71280.1"/>
    </source>
</evidence>
<dbReference type="InterPro" id="IPR029068">
    <property type="entry name" value="Glyas_Bleomycin-R_OHBP_Dase"/>
</dbReference>
<evidence type="ECO:0000313" key="3">
    <source>
        <dbReference type="Proteomes" id="UP000027997"/>
    </source>
</evidence>
<dbReference type="PROSITE" id="PS51819">
    <property type="entry name" value="VOC"/>
    <property type="match status" value="1"/>
</dbReference>
<comment type="caution">
    <text evidence="2">The sequence shown here is derived from an EMBL/GenBank/DDBJ whole genome shotgun (WGS) entry which is preliminary data.</text>
</comment>
<gene>
    <name evidence="2" type="ORF">GV64_11485</name>
</gene>
<dbReference type="STRING" id="305900.GV64_11485"/>
<dbReference type="Gene3D" id="3.10.180.10">
    <property type="entry name" value="2,3-Dihydroxybiphenyl 1,2-Dioxygenase, domain 1"/>
    <property type="match status" value="1"/>
</dbReference>
<evidence type="ECO:0000259" key="1">
    <source>
        <dbReference type="PROSITE" id="PS51819"/>
    </source>
</evidence>
<proteinExistence type="predicted"/>